<name>A0AAV3RC89_LITER</name>
<keyword evidence="3" id="KW-1185">Reference proteome</keyword>
<accession>A0AAV3RC89</accession>
<evidence type="ECO:0000313" key="2">
    <source>
        <dbReference type="EMBL" id="GAA0174019.1"/>
    </source>
</evidence>
<comment type="caution">
    <text evidence="2">The sequence shown here is derived from an EMBL/GenBank/DDBJ whole genome shotgun (WGS) entry which is preliminary data.</text>
</comment>
<proteinExistence type="predicted"/>
<organism evidence="2 3">
    <name type="scientific">Lithospermum erythrorhizon</name>
    <name type="common">Purple gromwell</name>
    <name type="synonym">Lithospermum officinale var. erythrorhizon</name>
    <dbReference type="NCBI Taxonomy" id="34254"/>
    <lineage>
        <taxon>Eukaryota</taxon>
        <taxon>Viridiplantae</taxon>
        <taxon>Streptophyta</taxon>
        <taxon>Embryophyta</taxon>
        <taxon>Tracheophyta</taxon>
        <taxon>Spermatophyta</taxon>
        <taxon>Magnoliopsida</taxon>
        <taxon>eudicotyledons</taxon>
        <taxon>Gunneridae</taxon>
        <taxon>Pentapetalae</taxon>
        <taxon>asterids</taxon>
        <taxon>lamiids</taxon>
        <taxon>Boraginales</taxon>
        <taxon>Boraginaceae</taxon>
        <taxon>Boraginoideae</taxon>
        <taxon>Lithospermeae</taxon>
        <taxon>Lithospermum</taxon>
    </lineage>
</organism>
<evidence type="ECO:0000313" key="3">
    <source>
        <dbReference type="Proteomes" id="UP001454036"/>
    </source>
</evidence>
<dbReference type="Proteomes" id="UP001454036">
    <property type="component" value="Unassembled WGS sequence"/>
</dbReference>
<dbReference type="EMBL" id="BAABME010008870">
    <property type="protein sequence ID" value="GAA0174019.1"/>
    <property type="molecule type" value="Genomic_DNA"/>
</dbReference>
<protein>
    <submittedName>
        <fullName evidence="2">Uncharacterized protein</fullName>
    </submittedName>
</protein>
<sequence>MVNRSETRMDILEERMSSVQAEMVTMKQELQKIPSIEQGIATLMSRVDQVLKNQERRTEPMVEGQASLEFRKRRLGLARDGSRLQEGQP</sequence>
<reference evidence="2 3" key="1">
    <citation type="submission" date="2024-01" db="EMBL/GenBank/DDBJ databases">
        <title>The complete chloroplast genome sequence of Lithospermum erythrorhizon: insights into the phylogenetic relationship among Boraginaceae species and the maternal lineages of purple gromwells.</title>
        <authorList>
            <person name="Okada T."/>
            <person name="Watanabe K."/>
        </authorList>
    </citation>
    <scope>NUCLEOTIDE SEQUENCE [LARGE SCALE GENOMIC DNA]</scope>
</reference>
<dbReference type="AlphaFoldDB" id="A0AAV3RC89"/>
<keyword evidence="1" id="KW-0175">Coiled coil</keyword>
<feature type="coiled-coil region" evidence="1">
    <location>
        <begin position="2"/>
        <end position="29"/>
    </location>
</feature>
<evidence type="ECO:0000256" key="1">
    <source>
        <dbReference type="SAM" id="Coils"/>
    </source>
</evidence>
<gene>
    <name evidence="2" type="ORF">LIER_27496</name>
</gene>